<feature type="signal peptide" evidence="1">
    <location>
        <begin position="1"/>
        <end position="20"/>
    </location>
</feature>
<evidence type="ECO:0000313" key="2">
    <source>
        <dbReference type="EMBL" id="KAJ7607886.1"/>
    </source>
</evidence>
<dbReference type="AlphaFoldDB" id="A0AAD7B290"/>
<reference evidence="2" key="1">
    <citation type="submission" date="2023-03" db="EMBL/GenBank/DDBJ databases">
        <title>Massive genome expansion in bonnet fungi (Mycena s.s.) driven by repeated elements and novel gene families across ecological guilds.</title>
        <authorList>
            <consortium name="Lawrence Berkeley National Laboratory"/>
            <person name="Harder C.B."/>
            <person name="Miyauchi S."/>
            <person name="Viragh M."/>
            <person name="Kuo A."/>
            <person name="Thoen E."/>
            <person name="Andreopoulos B."/>
            <person name="Lu D."/>
            <person name="Skrede I."/>
            <person name="Drula E."/>
            <person name="Henrissat B."/>
            <person name="Morin E."/>
            <person name="Kohler A."/>
            <person name="Barry K."/>
            <person name="LaButti K."/>
            <person name="Morin E."/>
            <person name="Salamov A."/>
            <person name="Lipzen A."/>
            <person name="Mereny Z."/>
            <person name="Hegedus B."/>
            <person name="Baldrian P."/>
            <person name="Stursova M."/>
            <person name="Weitz H."/>
            <person name="Taylor A."/>
            <person name="Grigoriev I.V."/>
            <person name="Nagy L.G."/>
            <person name="Martin F."/>
            <person name="Kauserud H."/>
        </authorList>
    </citation>
    <scope>NUCLEOTIDE SEQUENCE</scope>
    <source>
        <strain evidence="2">9284</strain>
    </source>
</reference>
<comment type="caution">
    <text evidence="2">The sequence shown here is derived from an EMBL/GenBank/DDBJ whole genome shotgun (WGS) entry which is preliminary data.</text>
</comment>
<feature type="chain" id="PRO_5042275817" evidence="1">
    <location>
        <begin position="21"/>
        <end position="182"/>
    </location>
</feature>
<protein>
    <submittedName>
        <fullName evidence="2">Uncharacterized protein</fullName>
    </submittedName>
</protein>
<accession>A0AAD7B290</accession>
<gene>
    <name evidence="2" type="ORF">FB45DRAFT_947177</name>
</gene>
<evidence type="ECO:0000313" key="3">
    <source>
        <dbReference type="Proteomes" id="UP001221142"/>
    </source>
</evidence>
<proteinExistence type="predicted"/>
<evidence type="ECO:0000256" key="1">
    <source>
        <dbReference type="SAM" id="SignalP"/>
    </source>
</evidence>
<dbReference type="Proteomes" id="UP001221142">
    <property type="component" value="Unassembled WGS sequence"/>
</dbReference>
<keyword evidence="1" id="KW-0732">Signal</keyword>
<dbReference type="EMBL" id="JARKIF010000047">
    <property type="protein sequence ID" value="KAJ7607886.1"/>
    <property type="molecule type" value="Genomic_DNA"/>
</dbReference>
<keyword evidence="3" id="KW-1185">Reference proteome</keyword>
<name>A0AAD7B290_9AGAR</name>
<organism evidence="2 3">
    <name type="scientific">Roridomyces roridus</name>
    <dbReference type="NCBI Taxonomy" id="1738132"/>
    <lineage>
        <taxon>Eukaryota</taxon>
        <taxon>Fungi</taxon>
        <taxon>Dikarya</taxon>
        <taxon>Basidiomycota</taxon>
        <taxon>Agaricomycotina</taxon>
        <taxon>Agaricomycetes</taxon>
        <taxon>Agaricomycetidae</taxon>
        <taxon>Agaricales</taxon>
        <taxon>Marasmiineae</taxon>
        <taxon>Mycenaceae</taxon>
        <taxon>Roridomyces</taxon>
    </lineage>
</organism>
<sequence>MLLLPVLALFLSSSTQVVHAIPQTLYIPVPGGSADPIGPSATILEVVANYTISAVGVGPSSMTTYVEKGVQTVVEVVGSSTFANPPASVEPTAYTMTFEENDSGGRFPDDFETKTSTCSFKDGGAVCHGEGATTTEGLLPFYTLGQPALVAAPTQTVNSAVPFVKISWVMGWVPLLCLVAML</sequence>